<dbReference type="Gene3D" id="3.40.50.10320">
    <property type="entry name" value="LmbE-like"/>
    <property type="match status" value="1"/>
</dbReference>
<keyword evidence="2" id="KW-0378">Hydrolase</keyword>
<dbReference type="Proteomes" id="UP000545286">
    <property type="component" value="Unassembled WGS sequence"/>
</dbReference>
<dbReference type="PANTHER" id="PTHR12993">
    <property type="entry name" value="N-ACETYLGLUCOSAMINYL-PHOSPHATIDYLINOSITOL DE-N-ACETYLASE-RELATED"/>
    <property type="match status" value="1"/>
</dbReference>
<reference evidence="2 3" key="1">
    <citation type="submission" date="2020-08" db="EMBL/GenBank/DDBJ databases">
        <title>Sequencing the genomes of 1000 actinobacteria strains.</title>
        <authorList>
            <person name="Klenk H.-P."/>
        </authorList>
    </citation>
    <scope>NUCLEOTIDE SEQUENCE [LARGE SCALE GENOMIC DNA]</scope>
    <source>
        <strain evidence="2 3">DSM 20419</strain>
    </source>
</reference>
<accession>A0A7W4UQZ7</accession>
<dbReference type="PANTHER" id="PTHR12993:SF26">
    <property type="entry name" value="1D-MYO-INOSITOL 2-ACETAMIDO-2-DEOXY-ALPHA-D-GLUCOPYRANOSIDE DEACETYLASE"/>
    <property type="match status" value="1"/>
</dbReference>
<protein>
    <submittedName>
        <fullName evidence="2">N-acetyl-1-D-myo-inositol-2-amino-2-deoxy-alpha-D-glucopyranoside deacetylase</fullName>
        <ecNumber evidence="2">3.5.1.103</ecNumber>
    </submittedName>
</protein>
<keyword evidence="1" id="KW-0862">Zinc</keyword>
<sequence>MPEASPSLLDSVRHALVVHAHPDDEALAGGALLRELHDRGARVTLVTCTRGELGEIVAGVLPEDTPVAELAAVRERELRGSLDALGIDEHRWLGTAPARAAGLEPREYRDSGMRWLRPGLAGPADETDLRALSVAPVEEVIGDLAAVIAHDTPDLVISYDATGGYGHPDHVRAREASLAAARAAGVRFAELVEQSERGLAAEIGDLEWFELEQHRAAVVAALRSHRTQLTVDDDGAGLVHSGGQRQDVHLAIGLREVVA</sequence>
<dbReference type="RefSeq" id="WP_068483256.1">
    <property type="nucleotide sequence ID" value="NZ_CZJS01000140.1"/>
</dbReference>
<gene>
    <name evidence="2" type="ORF">FHX72_003128</name>
</gene>
<organism evidence="2 3">
    <name type="scientific">Pseudoclavibacter helvolus</name>
    <dbReference type="NCBI Taxonomy" id="255205"/>
    <lineage>
        <taxon>Bacteria</taxon>
        <taxon>Bacillati</taxon>
        <taxon>Actinomycetota</taxon>
        <taxon>Actinomycetes</taxon>
        <taxon>Micrococcales</taxon>
        <taxon>Microbacteriaceae</taxon>
        <taxon>Pseudoclavibacter</taxon>
    </lineage>
</organism>
<name>A0A7W4UQZ7_9MICO</name>
<dbReference type="GO" id="GO:0035595">
    <property type="term" value="F:N-acetylglucosaminylinositol deacetylase activity"/>
    <property type="evidence" value="ECO:0007669"/>
    <property type="project" value="UniProtKB-EC"/>
</dbReference>
<dbReference type="SUPFAM" id="SSF102588">
    <property type="entry name" value="LmbE-like"/>
    <property type="match status" value="1"/>
</dbReference>
<evidence type="ECO:0000256" key="1">
    <source>
        <dbReference type="ARBA" id="ARBA00022833"/>
    </source>
</evidence>
<dbReference type="Pfam" id="PF02585">
    <property type="entry name" value="PIG-L"/>
    <property type="match status" value="1"/>
</dbReference>
<dbReference type="InterPro" id="IPR024078">
    <property type="entry name" value="LmbE-like_dom_sf"/>
</dbReference>
<dbReference type="GO" id="GO:0016137">
    <property type="term" value="P:glycoside metabolic process"/>
    <property type="evidence" value="ECO:0007669"/>
    <property type="project" value="UniProtKB-ARBA"/>
</dbReference>
<dbReference type="AlphaFoldDB" id="A0A7W4UQZ7"/>
<comment type="caution">
    <text evidence="2">The sequence shown here is derived from an EMBL/GenBank/DDBJ whole genome shotgun (WGS) entry which is preliminary data.</text>
</comment>
<evidence type="ECO:0000313" key="2">
    <source>
        <dbReference type="EMBL" id="MBB2958976.1"/>
    </source>
</evidence>
<dbReference type="EMBL" id="JACHWJ010000005">
    <property type="protein sequence ID" value="MBB2958976.1"/>
    <property type="molecule type" value="Genomic_DNA"/>
</dbReference>
<dbReference type="InterPro" id="IPR003737">
    <property type="entry name" value="GlcNAc_PI_deacetylase-related"/>
</dbReference>
<proteinExistence type="predicted"/>
<keyword evidence="3" id="KW-1185">Reference proteome</keyword>
<dbReference type="EC" id="3.5.1.103" evidence="2"/>
<dbReference type="OrthoDB" id="158614at2"/>
<evidence type="ECO:0000313" key="3">
    <source>
        <dbReference type="Proteomes" id="UP000545286"/>
    </source>
</evidence>